<reference evidence="1 2" key="1">
    <citation type="submission" date="2014-07" db="EMBL/GenBank/DDBJ databases">
        <authorList>
            <person name="Zhang J.E."/>
            <person name="Yang H."/>
            <person name="Guo J."/>
            <person name="Deng Z."/>
            <person name="Luo H."/>
            <person name="Luo M."/>
            <person name="Zhao B."/>
        </authorList>
    </citation>
    <scope>NUCLEOTIDE SEQUENCE [LARGE SCALE GENOMIC DNA]</scope>
    <source>
        <strain evidence="1 2">1CP</strain>
        <plasmid evidence="2">Plasmid pr1cp1</plasmid>
    </source>
</reference>
<organism evidence="1 2">
    <name type="scientific">Rhodococcus opacus</name>
    <name type="common">Nocardia opaca</name>
    <dbReference type="NCBI Taxonomy" id="37919"/>
    <lineage>
        <taxon>Bacteria</taxon>
        <taxon>Bacillati</taxon>
        <taxon>Actinomycetota</taxon>
        <taxon>Actinomycetes</taxon>
        <taxon>Mycobacteriales</taxon>
        <taxon>Nocardiaceae</taxon>
        <taxon>Rhodococcus</taxon>
    </lineage>
</organism>
<name>A0A1B1KHC4_RHOOP</name>
<sequence>MVTDYDAPRHARVENIDSDEAELPGYRHPAVPVIEEDADDAVVEQGI</sequence>
<dbReference type="AlphaFoldDB" id="A0A1B1KHC4"/>
<protein>
    <submittedName>
        <fullName evidence="1">Uncharacterized protein</fullName>
    </submittedName>
</protein>
<dbReference type="RefSeq" id="WP_155773091.1">
    <property type="nucleotide sequence ID" value="NZ_CP009112.1"/>
</dbReference>
<evidence type="ECO:0000313" key="2">
    <source>
        <dbReference type="Proteomes" id="UP000186108"/>
    </source>
</evidence>
<dbReference type="EMBL" id="CP009112">
    <property type="protein sequence ID" value="ANS32023.1"/>
    <property type="molecule type" value="Genomic_DNA"/>
</dbReference>
<geneLocation type="plasmid" evidence="2">
    <name>pr1cp1</name>
</geneLocation>
<proteinExistence type="predicted"/>
<dbReference type="Proteomes" id="UP000186108">
    <property type="component" value="Plasmid pR1CP1"/>
</dbReference>
<evidence type="ECO:0000313" key="1">
    <source>
        <dbReference type="EMBL" id="ANS32023.1"/>
    </source>
</evidence>
<gene>
    <name evidence="1" type="ORF">R1CP_37085</name>
</gene>
<keyword evidence="1" id="KW-0614">Plasmid</keyword>
<accession>A0A1B1KHC4</accession>